<keyword evidence="1" id="KW-0472">Membrane</keyword>
<organism evidence="2 3">
    <name type="scientific">Clostridium manihotivorum</name>
    <dbReference type="NCBI Taxonomy" id="2320868"/>
    <lineage>
        <taxon>Bacteria</taxon>
        <taxon>Bacillati</taxon>
        <taxon>Bacillota</taxon>
        <taxon>Clostridia</taxon>
        <taxon>Eubacteriales</taxon>
        <taxon>Clostridiaceae</taxon>
        <taxon>Clostridium</taxon>
    </lineage>
</organism>
<protein>
    <submittedName>
        <fullName evidence="2">Stage II sporulation protein P</fullName>
    </submittedName>
</protein>
<dbReference type="AlphaFoldDB" id="A0A410DRL2"/>
<keyword evidence="1" id="KW-1133">Transmembrane helix</keyword>
<dbReference type="InterPro" id="IPR010897">
    <property type="entry name" value="Spore_II_P"/>
</dbReference>
<dbReference type="OrthoDB" id="1633470at2"/>
<gene>
    <name evidence="2" type="ORF">C1I91_08680</name>
</gene>
<dbReference type="Proteomes" id="UP000286268">
    <property type="component" value="Chromosome"/>
</dbReference>
<proteinExistence type="predicted"/>
<keyword evidence="3" id="KW-1185">Reference proteome</keyword>
<dbReference type="NCBIfam" id="TIGR02867">
    <property type="entry name" value="spore_II_P"/>
    <property type="match status" value="1"/>
</dbReference>
<dbReference type="EMBL" id="CP025746">
    <property type="protein sequence ID" value="QAA31716.1"/>
    <property type="molecule type" value="Genomic_DNA"/>
</dbReference>
<evidence type="ECO:0000256" key="1">
    <source>
        <dbReference type="SAM" id="Phobius"/>
    </source>
</evidence>
<sequence>MNLYYNRRRSNEHSSLKFMLFMIVCLALVVVVLFTNMRTALIKDSYLYIKAIEKSIPYFGTNVQATNDKSEKSESFRDLIYDKITNGLMNPSNLLAEEIPYFNLASGNEKEYNENYASINPFSLSDGAIAKLNPEEKQGTNQQGDSGTPIKVSAAFDPKLKKQLNESKPEVLIYHTHTTEAYKPANSDSTEEKYSVVGVGTALEKELENYGISVIHDKTMHSMVYNDSYLRSAETVKKYLGKYNNFKLIIDLHRDSTENKNATTLNINGENVAKIMFVTAQNTPYYDQNNGITESLNDISRKLFPGFSKGILSYRRGMNSFNQNLSNHSILIEVGSDINTCDESQGSAKYVARVIAEYLNKK</sequence>
<evidence type="ECO:0000313" key="2">
    <source>
        <dbReference type="EMBL" id="QAA31716.1"/>
    </source>
</evidence>
<feature type="transmembrane region" description="Helical" evidence="1">
    <location>
        <begin position="16"/>
        <end position="35"/>
    </location>
</feature>
<accession>A0A410DRL2</accession>
<dbReference type="KEGG" id="cmah:C1I91_08680"/>
<keyword evidence="1" id="KW-0812">Transmembrane</keyword>
<reference evidence="2 3" key="1">
    <citation type="submission" date="2018-01" db="EMBL/GenBank/DDBJ databases">
        <title>Genome Sequencing and Assembly of Anaerobacter polyendosporus strain CT4.</title>
        <authorList>
            <person name="Tachaapaikoon C."/>
            <person name="Sutheeworapong S."/>
            <person name="Jenjaroenpun P."/>
            <person name="Wongsurawat T."/>
            <person name="Nookeaw I."/>
            <person name="Cheawchanlertfa P."/>
            <person name="Kosugi A."/>
            <person name="Cheevadhanarak S."/>
            <person name="Ratanakhanokchai K."/>
        </authorList>
    </citation>
    <scope>NUCLEOTIDE SEQUENCE [LARGE SCALE GENOMIC DNA]</scope>
    <source>
        <strain evidence="2 3">CT4</strain>
    </source>
</reference>
<evidence type="ECO:0000313" key="3">
    <source>
        <dbReference type="Proteomes" id="UP000286268"/>
    </source>
</evidence>
<name>A0A410DRL2_9CLOT</name>
<dbReference type="Pfam" id="PF07454">
    <property type="entry name" value="SpoIIP"/>
    <property type="match status" value="1"/>
</dbReference>